<keyword evidence="3" id="KW-1185">Reference proteome</keyword>
<evidence type="ECO:0000313" key="2">
    <source>
        <dbReference type="EMBL" id="TCO57119.1"/>
    </source>
</evidence>
<dbReference type="AlphaFoldDB" id="A0A4R2JKM7"/>
<evidence type="ECO:0000256" key="1">
    <source>
        <dbReference type="SAM" id="MobiDB-lite"/>
    </source>
</evidence>
<dbReference type="EMBL" id="SLWS01000006">
    <property type="protein sequence ID" value="TCO57119.1"/>
    <property type="molecule type" value="Genomic_DNA"/>
</dbReference>
<gene>
    <name evidence="2" type="ORF">EV192_106596</name>
</gene>
<dbReference type="RefSeq" id="WP_132120909.1">
    <property type="nucleotide sequence ID" value="NZ_SLWS01000006.1"/>
</dbReference>
<dbReference type="Proteomes" id="UP000295680">
    <property type="component" value="Unassembled WGS sequence"/>
</dbReference>
<dbReference type="OrthoDB" id="3697905at2"/>
<sequence>MQLTIEMAEWDGTAANLIAKAIALEAATKVGVGLIAHQAEAVAKRELSRRGHQRGTPTPSAPGEPPARVSGTLLRSVQVQGPTGGAGTYEASVGPTTAYARIQELGGTAGRGHRSRLPARPYMHPTLLAVKKDALAIMVAAWRRALGV</sequence>
<evidence type="ECO:0000313" key="3">
    <source>
        <dbReference type="Proteomes" id="UP000295680"/>
    </source>
</evidence>
<organism evidence="2 3">
    <name type="scientific">Actinocrispum wychmicini</name>
    <dbReference type="NCBI Taxonomy" id="1213861"/>
    <lineage>
        <taxon>Bacteria</taxon>
        <taxon>Bacillati</taxon>
        <taxon>Actinomycetota</taxon>
        <taxon>Actinomycetes</taxon>
        <taxon>Pseudonocardiales</taxon>
        <taxon>Pseudonocardiaceae</taxon>
        <taxon>Actinocrispum</taxon>
    </lineage>
</organism>
<proteinExistence type="predicted"/>
<name>A0A4R2JKM7_9PSEU</name>
<accession>A0A4R2JKM7</accession>
<reference evidence="2 3" key="1">
    <citation type="submission" date="2019-03" db="EMBL/GenBank/DDBJ databases">
        <title>Genomic Encyclopedia of Type Strains, Phase IV (KMG-IV): sequencing the most valuable type-strain genomes for metagenomic binning, comparative biology and taxonomic classification.</title>
        <authorList>
            <person name="Goeker M."/>
        </authorList>
    </citation>
    <scope>NUCLEOTIDE SEQUENCE [LARGE SCALE GENOMIC DNA]</scope>
    <source>
        <strain evidence="2 3">DSM 45934</strain>
    </source>
</reference>
<comment type="caution">
    <text evidence="2">The sequence shown here is derived from an EMBL/GenBank/DDBJ whole genome shotgun (WGS) entry which is preliminary data.</text>
</comment>
<feature type="region of interest" description="Disordered" evidence="1">
    <location>
        <begin position="45"/>
        <end position="70"/>
    </location>
</feature>
<evidence type="ECO:0008006" key="4">
    <source>
        <dbReference type="Google" id="ProtNLM"/>
    </source>
</evidence>
<protein>
    <recommendedName>
        <fullName evidence="4">HK97 gp10 family phage protein</fullName>
    </recommendedName>
</protein>